<dbReference type="Pfam" id="PF11122">
    <property type="entry name" value="Spore-coat_CotD"/>
    <property type="match status" value="1"/>
</dbReference>
<comment type="caution">
    <text evidence="1">The sequence shown here is derived from an EMBL/GenBank/DDBJ whole genome shotgun (WGS) entry which is preliminary data.</text>
</comment>
<keyword evidence="2" id="KW-1185">Reference proteome</keyword>
<gene>
    <name evidence="1" type="ORF">M3202_05265</name>
</gene>
<keyword evidence="1" id="KW-0167">Capsid protein</keyword>
<name>A0A9X2IPE6_9BACI</name>
<keyword evidence="1" id="KW-0946">Virion</keyword>
<evidence type="ECO:0000313" key="2">
    <source>
        <dbReference type="Proteomes" id="UP001139179"/>
    </source>
</evidence>
<dbReference type="AlphaFoldDB" id="A0A9X2IPE6"/>
<dbReference type="RefSeq" id="WP_251222302.1">
    <property type="nucleotide sequence ID" value="NZ_JAMBOL010000003.1"/>
</dbReference>
<protein>
    <submittedName>
        <fullName evidence="1">Spore coat protein</fullName>
    </submittedName>
</protein>
<dbReference type="InterPro" id="IPR020108">
    <property type="entry name" value="Spore_coat_CotD"/>
</dbReference>
<sequence>MHCPPKVNHCPPRPNHCQLPTTTQVLPAQVHPTQHNIVEKTCEYIVPEVYPTHTTNVTNHVYKHVKSFPQTQSFDQTISNQQFVAPSQGFGAPVAGAMTPPRPNMMGQMGMNGPVMGAMSQANAPVMGAMSQANAPVMGAMSQANAPVMGAMNNMKGNKSCGC</sequence>
<evidence type="ECO:0000313" key="1">
    <source>
        <dbReference type="EMBL" id="MCM3713483.1"/>
    </source>
</evidence>
<accession>A0A9X2IPE6</accession>
<organism evidence="1 2">
    <name type="scientific">Halalkalibacter oceani</name>
    <dbReference type="NCBI Taxonomy" id="1653776"/>
    <lineage>
        <taxon>Bacteria</taxon>
        <taxon>Bacillati</taxon>
        <taxon>Bacillota</taxon>
        <taxon>Bacilli</taxon>
        <taxon>Bacillales</taxon>
        <taxon>Bacillaceae</taxon>
        <taxon>Halalkalibacter</taxon>
    </lineage>
</organism>
<dbReference type="Proteomes" id="UP001139179">
    <property type="component" value="Unassembled WGS sequence"/>
</dbReference>
<reference evidence="1" key="1">
    <citation type="submission" date="2022-05" db="EMBL/GenBank/DDBJ databases">
        <title>Comparative Genomics of Spacecraft Associated Microbes.</title>
        <authorList>
            <person name="Tran M.T."/>
            <person name="Wright A."/>
            <person name="Seuylemezian A."/>
            <person name="Eisen J."/>
            <person name="Coil D."/>
        </authorList>
    </citation>
    <scope>NUCLEOTIDE SEQUENCE</scope>
    <source>
        <strain evidence="1">214.1.1</strain>
    </source>
</reference>
<dbReference type="EMBL" id="JAMBOL010000003">
    <property type="protein sequence ID" value="MCM3713483.1"/>
    <property type="molecule type" value="Genomic_DNA"/>
</dbReference>
<proteinExistence type="predicted"/>